<dbReference type="InterPro" id="IPR035892">
    <property type="entry name" value="C2_domain_sf"/>
</dbReference>
<organism evidence="3 4">
    <name type="scientific">Diversispora epigaea</name>
    <dbReference type="NCBI Taxonomy" id="1348612"/>
    <lineage>
        <taxon>Eukaryota</taxon>
        <taxon>Fungi</taxon>
        <taxon>Fungi incertae sedis</taxon>
        <taxon>Mucoromycota</taxon>
        <taxon>Glomeromycotina</taxon>
        <taxon>Glomeromycetes</taxon>
        <taxon>Diversisporales</taxon>
        <taxon>Diversisporaceae</taxon>
        <taxon>Diversispora</taxon>
    </lineage>
</organism>
<dbReference type="OrthoDB" id="270970at2759"/>
<feature type="domain" description="C2" evidence="2">
    <location>
        <begin position="1"/>
        <end position="106"/>
    </location>
</feature>
<protein>
    <recommendedName>
        <fullName evidence="2">C2 domain-containing protein</fullName>
    </recommendedName>
</protein>
<evidence type="ECO:0000259" key="2">
    <source>
        <dbReference type="PROSITE" id="PS50004"/>
    </source>
</evidence>
<reference evidence="3 4" key="1">
    <citation type="submission" date="2018-08" db="EMBL/GenBank/DDBJ databases">
        <title>Genome and evolution of the arbuscular mycorrhizal fungus Diversispora epigaea (formerly Glomus versiforme) and its bacterial endosymbionts.</title>
        <authorList>
            <person name="Sun X."/>
            <person name="Fei Z."/>
            <person name="Harrison M."/>
        </authorList>
    </citation>
    <scope>NUCLEOTIDE SEQUENCE [LARGE SCALE GENOMIC DNA]</scope>
    <source>
        <strain evidence="3 4">IT104</strain>
    </source>
</reference>
<evidence type="ECO:0000313" key="4">
    <source>
        <dbReference type="Proteomes" id="UP000266861"/>
    </source>
</evidence>
<dbReference type="InterPro" id="IPR052981">
    <property type="entry name" value="Ingression_C2_domain"/>
</dbReference>
<dbReference type="InterPro" id="IPR000008">
    <property type="entry name" value="C2_dom"/>
</dbReference>
<dbReference type="Pfam" id="PF00168">
    <property type="entry name" value="C2"/>
    <property type="match status" value="1"/>
</dbReference>
<name>A0A397GU22_9GLOM</name>
<dbReference type="EMBL" id="PQFF01000379">
    <property type="protein sequence ID" value="RHZ54305.1"/>
    <property type="molecule type" value="Genomic_DNA"/>
</dbReference>
<dbReference type="PANTHER" id="PTHR47052:SF3">
    <property type="entry name" value="INGRESSION PROTEIN 1"/>
    <property type="match status" value="1"/>
</dbReference>
<gene>
    <name evidence="3" type="ORF">Glove_428g31</name>
</gene>
<dbReference type="Gene3D" id="2.60.40.150">
    <property type="entry name" value="C2 domain"/>
    <property type="match status" value="1"/>
</dbReference>
<dbReference type="SUPFAM" id="SSF49562">
    <property type="entry name" value="C2 domain (Calcium/lipid-binding domain, CaLB)"/>
    <property type="match status" value="1"/>
</dbReference>
<dbReference type="AlphaFoldDB" id="A0A397GU22"/>
<feature type="compositionally biased region" description="Polar residues" evidence="1">
    <location>
        <begin position="158"/>
        <end position="174"/>
    </location>
</feature>
<dbReference type="CDD" id="cd00030">
    <property type="entry name" value="C2"/>
    <property type="match status" value="1"/>
</dbReference>
<keyword evidence="4" id="KW-1185">Reference proteome</keyword>
<dbReference type="Proteomes" id="UP000266861">
    <property type="component" value="Unassembled WGS sequence"/>
</dbReference>
<dbReference type="PROSITE" id="PS50004">
    <property type="entry name" value="C2"/>
    <property type="match status" value="1"/>
</dbReference>
<feature type="region of interest" description="Disordered" evidence="1">
    <location>
        <begin position="227"/>
        <end position="314"/>
    </location>
</feature>
<evidence type="ECO:0000313" key="3">
    <source>
        <dbReference type="EMBL" id="RHZ54305.1"/>
    </source>
</evidence>
<dbReference type="STRING" id="1348612.A0A397GU22"/>
<dbReference type="SMART" id="SM00239">
    <property type="entry name" value="C2"/>
    <property type="match status" value="1"/>
</dbReference>
<evidence type="ECO:0000256" key="1">
    <source>
        <dbReference type="SAM" id="MobiDB-lite"/>
    </source>
</evidence>
<comment type="caution">
    <text evidence="3">The sequence shown here is derived from an EMBL/GenBank/DDBJ whole genome shotgun (WGS) entry which is preliminary data.</text>
</comment>
<feature type="region of interest" description="Disordered" evidence="1">
    <location>
        <begin position="130"/>
        <end position="196"/>
    </location>
</feature>
<accession>A0A397GU22</accession>
<proteinExistence type="predicted"/>
<feature type="compositionally biased region" description="Basic and acidic residues" evidence="1">
    <location>
        <begin position="177"/>
        <end position="196"/>
    </location>
</feature>
<sequence>MILGKLEVLVASAKNLKATDYVGKNDPYVALSVDGEHKQKTKVIDGGGANPTWDHSFIFNLNEGQNKLYVQVYDSDAGAASADDFIGGTTIPLEKLFKSGIVDEWYPLLGDNSNESGSINLKMKFTKGQGGPEFSNLGPEAGPIPTGYGLGAPPPMTGTHQQPPTHQHSGTTPFPSIHKEHESRDSKEHEKHEKHETDWVKNAAIAGAALASAGALAYAGKKLYDKHEEKKHEEDHEKREKVDKKDKDHKEKDKDHKDKDKKDKHDKEDKKDKDKKDKKDKDHKDKDHKDKDKKDKDKKDKDKKDKKDKHKYDD</sequence>
<dbReference type="PANTHER" id="PTHR47052">
    <property type="entry name" value="CONSERVED SERINE PROLINE-RICH PROTEIN (AFU_ORTHOLOGUE AFUA_2G01790)"/>
    <property type="match status" value="1"/>
</dbReference>